<evidence type="ECO:0000313" key="4">
    <source>
        <dbReference type="Proteomes" id="UP001198830"/>
    </source>
</evidence>
<feature type="signal peptide" evidence="2">
    <location>
        <begin position="1"/>
        <end position="20"/>
    </location>
</feature>
<reference evidence="3 4" key="1">
    <citation type="submission" date="2021-10" db="EMBL/GenBank/DDBJ databases">
        <title>The diversity and Nitrogen Metabolism of Culturable Nitrate-Utilizing Bacteria Within the Oxygen Minimum Zone of the Changjiang (Yangtze River)Estuary.</title>
        <authorList>
            <person name="Zhang D."/>
            <person name="Zheng J."/>
            <person name="Liu S."/>
            <person name="He W."/>
        </authorList>
    </citation>
    <scope>NUCLEOTIDE SEQUENCE [LARGE SCALE GENOMIC DNA]</scope>
    <source>
        <strain evidence="3 4">FXH275-2</strain>
    </source>
</reference>
<dbReference type="EMBL" id="JAJGNP010000006">
    <property type="protein sequence ID" value="MCC4232970.1"/>
    <property type="molecule type" value="Genomic_DNA"/>
</dbReference>
<sequence length="219" mass="23562">MRALVLPLIAASLVGTPAVAQDRSAAYRGRPDQADRPRNTAPVDSAEAKRWMQRFAQCVVAGNPTGARQLLATSPGSTDERDMLIRIAQQRANCLHHGKLRMKGNWMRGAIAEQLYLRAYPKPVEAAPMPDAPLTARADAQQSPYHAYADCIVARNAPAADAMLRAEPGSAAEKSALQQTMPTLSSCLAGGKDGKLAIDRTMLRGYLAESLYVKRLPAG</sequence>
<name>A0ABS8H435_9SPHN</name>
<dbReference type="Proteomes" id="UP001198830">
    <property type="component" value="Unassembled WGS sequence"/>
</dbReference>
<dbReference type="RefSeq" id="WP_156784154.1">
    <property type="nucleotide sequence ID" value="NZ_JAJGNP010000006.1"/>
</dbReference>
<proteinExistence type="predicted"/>
<organism evidence="3 4">
    <name type="scientific">Sphingobium soli</name>
    <dbReference type="NCBI Taxonomy" id="1591116"/>
    <lineage>
        <taxon>Bacteria</taxon>
        <taxon>Pseudomonadati</taxon>
        <taxon>Pseudomonadota</taxon>
        <taxon>Alphaproteobacteria</taxon>
        <taxon>Sphingomonadales</taxon>
        <taxon>Sphingomonadaceae</taxon>
        <taxon>Sphingobium</taxon>
    </lineage>
</organism>
<feature type="compositionally biased region" description="Basic and acidic residues" evidence="1">
    <location>
        <begin position="29"/>
        <end position="38"/>
    </location>
</feature>
<feature type="region of interest" description="Disordered" evidence="1">
    <location>
        <begin position="24"/>
        <end position="46"/>
    </location>
</feature>
<protein>
    <submittedName>
        <fullName evidence="3">Uncharacterized protein</fullName>
    </submittedName>
</protein>
<evidence type="ECO:0000256" key="2">
    <source>
        <dbReference type="SAM" id="SignalP"/>
    </source>
</evidence>
<keyword evidence="4" id="KW-1185">Reference proteome</keyword>
<comment type="caution">
    <text evidence="3">The sequence shown here is derived from an EMBL/GenBank/DDBJ whole genome shotgun (WGS) entry which is preliminary data.</text>
</comment>
<evidence type="ECO:0000256" key="1">
    <source>
        <dbReference type="SAM" id="MobiDB-lite"/>
    </source>
</evidence>
<feature type="chain" id="PRO_5046623182" evidence="2">
    <location>
        <begin position="21"/>
        <end position="219"/>
    </location>
</feature>
<gene>
    <name evidence="3" type="ORF">LL253_09745</name>
</gene>
<accession>A0ABS8H435</accession>
<evidence type="ECO:0000313" key="3">
    <source>
        <dbReference type="EMBL" id="MCC4232970.1"/>
    </source>
</evidence>
<keyword evidence="2" id="KW-0732">Signal</keyword>